<evidence type="ECO:0000313" key="1">
    <source>
        <dbReference type="EMBL" id="CAB3661623.1"/>
    </source>
</evidence>
<dbReference type="Proteomes" id="UP000494214">
    <property type="component" value="Unassembled WGS sequence"/>
</dbReference>
<dbReference type="EMBL" id="CADIJM010000001">
    <property type="protein sequence ID" value="CAB3661623.1"/>
    <property type="molecule type" value="Genomic_DNA"/>
</dbReference>
<proteinExistence type="predicted"/>
<protein>
    <submittedName>
        <fullName evidence="1">Uncharacterized protein</fullName>
    </submittedName>
</protein>
<keyword evidence="2" id="KW-1185">Reference proteome</keyword>
<reference evidence="1 2" key="1">
    <citation type="submission" date="2020-04" db="EMBL/GenBank/DDBJ databases">
        <authorList>
            <person name="De Canck E."/>
        </authorList>
    </citation>
    <scope>NUCLEOTIDE SEQUENCE [LARGE SCALE GENOMIC DNA]</scope>
    <source>
        <strain evidence="1 2">LMG 26690</strain>
    </source>
</reference>
<evidence type="ECO:0000313" key="2">
    <source>
        <dbReference type="Proteomes" id="UP000494214"/>
    </source>
</evidence>
<gene>
    <name evidence="1" type="ORF">LMG26690_00602</name>
</gene>
<organism evidence="1 2">
    <name type="scientific">Achromobacter animicus</name>
    <dbReference type="NCBI Taxonomy" id="1389935"/>
    <lineage>
        <taxon>Bacteria</taxon>
        <taxon>Pseudomonadati</taxon>
        <taxon>Pseudomonadota</taxon>
        <taxon>Betaproteobacteria</taxon>
        <taxon>Burkholderiales</taxon>
        <taxon>Alcaligenaceae</taxon>
        <taxon>Achromobacter</taxon>
    </lineage>
</organism>
<accession>A0A6S6ZCW3</accession>
<dbReference type="AlphaFoldDB" id="A0A6S6ZCW3"/>
<name>A0A6S6ZCW3_9BURK</name>
<sequence length="229" mass="26760">MTVRKLLNVFFSMGLAREIKSVREPVQKKSKNDTRGMCASKLLKPRSAFEQIKLPFNINNLFLANQEECDFNLGYYFENSKYVQDLVTEVESAFGEAIAQTPPQVDKFAHKNHTCAIIELASQIDPTYARQKLWHKRYRNSFLNLVRIIEPFRYYDYPDHSKFWLRAFEEDQYSSGITIEEQQREKLILLDRCAQANVEVSYAYEFTGVNTGRVVSYRYGDAGKQMECL</sequence>